<dbReference type="InterPro" id="IPR040369">
    <property type="entry name" value="ARMC9"/>
</dbReference>
<dbReference type="GO" id="GO:0060271">
    <property type="term" value="P:cilium assembly"/>
    <property type="evidence" value="ECO:0007669"/>
    <property type="project" value="InterPro"/>
</dbReference>
<dbReference type="Pfam" id="PF21051">
    <property type="entry name" value="ARMC9_LisH"/>
    <property type="match status" value="1"/>
</dbReference>
<gene>
    <name evidence="2" type="ORF">PECUL_23A026973</name>
</gene>
<name>A0AAD1RD19_PELCU</name>
<evidence type="ECO:0000313" key="2">
    <source>
        <dbReference type="EMBL" id="CAH2248242.1"/>
    </source>
</evidence>
<reference evidence="2" key="1">
    <citation type="submission" date="2022-03" db="EMBL/GenBank/DDBJ databases">
        <authorList>
            <person name="Alioto T."/>
            <person name="Alioto T."/>
            <person name="Gomez Garrido J."/>
        </authorList>
    </citation>
    <scope>NUCLEOTIDE SEQUENCE</scope>
</reference>
<dbReference type="PANTHER" id="PTHR14881:SF4">
    <property type="entry name" value="LISH DOMAIN-CONTAINING PROTEIN ARMC9"/>
    <property type="match status" value="1"/>
</dbReference>
<evidence type="ECO:0000313" key="3">
    <source>
        <dbReference type="Proteomes" id="UP001295444"/>
    </source>
</evidence>
<organism evidence="2 3">
    <name type="scientific">Pelobates cultripes</name>
    <name type="common">Western spadefoot toad</name>
    <dbReference type="NCBI Taxonomy" id="61616"/>
    <lineage>
        <taxon>Eukaryota</taxon>
        <taxon>Metazoa</taxon>
        <taxon>Chordata</taxon>
        <taxon>Craniata</taxon>
        <taxon>Vertebrata</taxon>
        <taxon>Euteleostomi</taxon>
        <taxon>Amphibia</taxon>
        <taxon>Batrachia</taxon>
        <taxon>Anura</taxon>
        <taxon>Pelobatoidea</taxon>
        <taxon>Pelobatidae</taxon>
        <taxon>Pelobates</taxon>
    </lineage>
</organism>
<dbReference type="InterPro" id="IPR056327">
    <property type="entry name" value="ARMC9_CTLH-like_dom"/>
</dbReference>
<dbReference type="GO" id="GO:0036064">
    <property type="term" value="C:ciliary basal body"/>
    <property type="evidence" value="ECO:0007669"/>
    <property type="project" value="InterPro"/>
</dbReference>
<protein>
    <recommendedName>
        <fullName evidence="1">ARMC9 CTLH-like domain-containing protein</fullName>
    </recommendedName>
</protein>
<dbReference type="Proteomes" id="UP001295444">
    <property type="component" value="Chromosome 02"/>
</dbReference>
<dbReference type="AlphaFoldDB" id="A0AAD1RD19"/>
<feature type="domain" description="ARMC9 CTLH-like" evidence="1">
    <location>
        <begin position="59"/>
        <end position="131"/>
    </location>
</feature>
<dbReference type="EMBL" id="OW240913">
    <property type="protein sequence ID" value="CAH2248242.1"/>
    <property type="molecule type" value="Genomic_DNA"/>
</dbReference>
<dbReference type="Pfam" id="PF23138">
    <property type="entry name" value="CTLH_Armc9"/>
    <property type="match status" value="1"/>
</dbReference>
<sequence length="170" mass="19210">MGDILAYEADILGLVKEFLNFGEFQETLKSFSNECKSKGKPLPRSSGSAVRDSKTLLVQKDLLATFEDGDRKSFFELWEEHIPAETRNNEPLSQKLEFYLHIHFAIFPLKHSVGQILNKGSVGDNQLSYFLVCLTEDGKQGPGWKLCLSLYYYSEVVPYDQGHPPSVDGE</sequence>
<dbReference type="GO" id="GO:0005814">
    <property type="term" value="C:centriole"/>
    <property type="evidence" value="ECO:0007669"/>
    <property type="project" value="TreeGrafter"/>
</dbReference>
<evidence type="ECO:0000259" key="1">
    <source>
        <dbReference type="Pfam" id="PF23138"/>
    </source>
</evidence>
<proteinExistence type="predicted"/>
<dbReference type="PANTHER" id="PTHR14881">
    <property type="entry name" value="LISH DOMAIN-CONTAINING PROTEIN ARMC9"/>
    <property type="match status" value="1"/>
</dbReference>
<dbReference type="InterPro" id="IPR048957">
    <property type="entry name" value="ARMC9_LisH"/>
</dbReference>
<keyword evidence="3" id="KW-1185">Reference proteome</keyword>
<accession>A0AAD1RD19</accession>
<dbReference type="GO" id="GO:0097542">
    <property type="term" value="C:ciliary tip"/>
    <property type="evidence" value="ECO:0007669"/>
    <property type="project" value="TreeGrafter"/>
</dbReference>